<gene>
    <name evidence="4" type="ORF">ATO9_20890</name>
</gene>
<sequence length="323" mass="35860">MARKDLLKGLMGDMPKQADRTDPPDAEKTEAPSPARPRYSKGAIGAVSQSIAELKSRALIEVPADMIDPGGLVDRLGEDQAEQDALKASLQEYGQQVPVLLRHDPNEEGRYQVVYGRRRVAALKALNMPVKAMVRDLNDRDLVIAQGQENAARRDLTFIEKANFARQMRDGGFDRKVICDALHIDKTVISRMLSVADALPFELIAEIGAAPAAGRDRWRMLADRFEARDRPLKALQKTLQATEGLSSDQRFEAVLAELTETKAKPKPAERTLTGQDDAPLARAKKSGRKTVLTFDAKQADGFEDWLIDNIAEIHRDWLKARGE</sequence>
<dbReference type="CDD" id="cd16405">
    <property type="entry name" value="RepB_like_N"/>
    <property type="match status" value="1"/>
</dbReference>
<dbReference type="Proteomes" id="UP000030004">
    <property type="component" value="Unassembled WGS sequence"/>
</dbReference>
<evidence type="ECO:0000259" key="3">
    <source>
        <dbReference type="SMART" id="SM00470"/>
    </source>
</evidence>
<evidence type="ECO:0000256" key="1">
    <source>
        <dbReference type="ARBA" id="ARBA00006295"/>
    </source>
</evidence>
<comment type="similarity">
    <text evidence="1">Belongs to the ParB family.</text>
</comment>
<dbReference type="InterPro" id="IPR037972">
    <property type="entry name" value="RepB_N"/>
</dbReference>
<dbReference type="Pfam" id="PF07506">
    <property type="entry name" value="RepB"/>
    <property type="match status" value="1"/>
</dbReference>
<feature type="region of interest" description="Disordered" evidence="2">
    <location>
        <begin position="1"/>
        <end position="42"/>
    </location>
</feature>
<dbReference type="GO" id="GO:0007059">
    <property type="term" value="P:chromosome segregation"/>
    <property type="evidence" value="ECO:0007669"/>
    <property type="project" value="TreeGrafter"/>
</dbReference>
<dbReference type="InterPro" id="IPR011111">
    <property type="entry name" value="Plasmid_RepB"/>
</dbReference>
<dbReference type="EMBL" id="AQQX01000016">
    <property type="protein sequence ID" value="KGM46983.1"/>
    <property type="molecule type" value="Genomic_DNA"/>
</dbReference>
<keyword evidence="5" id="KW-1185">Reference proteome</keyword>
<dbReference type="InterPro" id="IPR003115">
    <property type="entry name" value="ParB_N"/>
</dbReference>
<dbReference type="InterPro" id="IPR017819">
    <property type="entry name" value="Plasmid_partition_RepB"/>
</dbReference>
<dbReference type="SMART" id="SM00470">
    <property type="entry name" value="ParB"/>
    <property type="match status" value="1"/>
</dbReference>
<dbReference type="NCBIfam" id="TIGR03454">
    <property type="entry name" value="partition_RepB"/>
    <property type="match status" value="1"/>
</dbReference>
<evidence type="ECO:0000313" key="5">
    <source>
        <dbReference type="Proteomes" id="UP000030004"/>
    </source>
</evidence>
<evidence type="ECO:0000313" key="4">
    <source>
        <dbReference type="EMBL" id="KGM46983.1"/>
    </source>
</evidence>
<dbReference type="InterPro" id="IPR036086">
    <property type="entry name" value="ParB/Sulfiredoxin_sf"/>
</dbReference>
<dbReference type="SUPFAM" id="SSF110849">
    <property type="entry name" value="ParB/Sulfiredoxin"/>
    <property type="match status" value="1"/>
</dbReference>
<dbReference type="InterPro" id="IPR050336">
    <property type="entry name" value="Chromosome_partition/occlusion"/>
</dbReference>
<comment type="caution">
    <text evidence="4">The sequence shown here is derived from an EMBL/GenBank/DDBJ whole genome shotgun (WGS) entry which is preliminary data.</text>
</comment>
<dbReference type="Gene3D" id="1.10.10.2830">
    <property type="match status" value="1"/>
</dbReference>
<dbReference type="InterPro" id="IPR004437">
    <property type="entry name" value="ParB/RepB/Spo0J"/>
</dbReference>
<feature type="domain" description="ParB-like N-terminal" evidence="3">
    <location>
        <begin position="60"/>
        <end position="151"/>
    </location>
</feature>
<protein>
    <submittedName>
        <fullName evidence="4">Plasmid stablization protein ParB</fullName>
    </submittedName>
</protein>
<dbReference type="OrthoDB" id="7908920at2"/>
<dbReference type="SUPFAM" id="SSF109709">
    <property type="entry name" value="KorB DNA-binding domain-like"/>
    <property type="match status" value="1"/>
</dbReference>
<organism evidence="4 5">
    <name type="scientific">Pseudooceanicola atlanticus</name>
    <dbReference type="NCBI Taxonomy" id="1461694"/>
    <lineage>
        <taxon>Bacteria</taxon>
        <taxon>Pseudomonadati</taxon>
        <taxon>Pseudomonadota</taxon>
        <taxon>Alphaproteobacteria</taxon>
        <taxon>Rhodobacterales</taxon>
        <taxon>Paracoccaceae</taxon>
        <taxon>Pseudooceanicola</taxon>
    </lineage>
</organism>
<dbReference type="STRING" id="1461694.ATO9_20890"/>
<dbReference type="GO" id="GO:0003677">
    <property type="term" value="F:DNA binding"/>
    <property type="evidence" value="ECO:0007669"/>
    <property type="project" value="InterPro"/>
</dbReference>
<reference evidence="4 5" key="1">
    <citation type="journal article" date="2015" name="Antonie Van Leeuwenhoek">
        <title>Pseudooceanicola atlanticus gen. nov. sp. nov., isolated from surface seawater of the Atlantic Ocean and reclassification of Oceanicola batsensis, Oceanicola marinus, Oceanicola nitratireducens, Oceanicola nanhaiensis, Oceanicola antarcticus and Oceanicola flagellatus, as Pseudooceanicola batsensis comb. nov., Pseudooceanicola marinus comb. nov., Pseudooceanicola nitratireducens comb. nov., Pseudooceanicola nanhaiensis comb. nov., Pseudooceanicola antarcticus comb. nov., and Pseudooceanicola flagellatus comb. nov.</title>
        <authorList>
            <person name="Lai Q."/>
            <person name="Li G."/>
            <person name="Liu X."/>
            <person name="Du Y."/>
            <person name="Sun F."/>
            <person name="Shao Z."/>
        </authorList>
    </citation>
    <scope>NUCLEOTIDE SEQUENCE [LARGE SCALE GENOMIC DNA]</scope>
    <source>
        <strain evidence="4 5">22II-s11g</strain>
    </source>
</reference>
<dbReference type="AlphaFoldDB" id="A0A0A0EA77"/>
<dbReference type="Gene3D" id="3.90.1530.30">
    <property type="match status" value="1"/>
</dbReference>
<dbReference type="NCBIfam" id="TIGR00180">
    <property type="entry name" value="parB_part"/>
    <property type="match status" value="1"/>
</dbReference>
<feature type="compositionally biased region" description="Basic and acidic residues" evidence="2">
    <location>
        <begin position="16"/>
        <end position="30"/>
    </location>
</feature>
<dbReference type="GO" id="GO:0005694">
    <property type="term" value="C:chromosome"/>
    <property type="evidence" value="ECO:0007669"/>
    <property type="project" value="TreeGrafter"/>
</dbReference>
<name>A0A0A0EA77_9RHOB</name>
<dbReference type="eggNOG" id="COG1475">
    <property type="taxonomic scope" value="Bacteria"/>
</dbReference>
<dbReference type="RefSeq" id="WP_043753870.1">
    <property type="nucleotide sequence ID" value="NZ_AQQX01000016.1"/>
</dbReference>
<proteinExistence type="inferred from homology"/>
<dbReference type="Pfam" id="PF02195">
    <property type="entry name" value="ParB_N"/>
    <property type="match status" value="1"/>
</dbReference>
<dbReference type="PANTHER" id="PTHR33375:SF1">
    <property type="entry name" value="CHROMOSOME-PARTITIONING PROTEIN PARB-RELATED"/>
    <property type="match status" value="1"/>
</dbReference>
<dbReference type="PANTHER" id="PTHR33375">
    <property type="entry name" value="CHROMOSOME-PARTITIONING PROTEIN PARB-RELATED"/>
    <property type="match status" value="1"/>
</dbReference>
<accession>A0A0A0EA77</accession>
<evidence type="ECO:0000256" key="2">
    <source>
        <dbReference type="SAM" id="MobiDB-lite"/>
    </source>
</evidence>